<protein>
    <submittedName>
        <fullName evidence="1">ATP-binding protein</fullName>
    </submittedName>
</protein>
<keyword evidence="1" id="KW-0547">Nucleotide-binding</keyword>
<dbReference type="GO" id="GO:0005524">
    <property type="term" value="F:ATP binding"/>
    <property type="evidence" value="ECO:0007669"/>
    <property type="project" value="UniProtKB-KW"/>
</dbReference>
<dbReference type="InterPro" id="IPR036890">
    <property type="entry name" value="HATPase_C_sf"/>
</dbReference>
<dbReference type="AlphaFoldDB" id="A0A3D8L173"/>
<keyword evidence="1" id="KW-0067">ATP-binding</keyword>
<keyword evidence="2" id="KW-1185">Reference proteome</keyword>
<accession>A0A3D8L173</accession>
<evidence type="ECO:0000313" key="2">
    <source>
        <dbReference type="Proteomes" id="UP000256708"/>
    </source>
</evidence>
<dbReference type="Gene3D" id="3.30.565.10">
    <property type="entry name" value="Histidine kinase-like ATPase, C-terminal domain"/>
    <property type="match status" value="1"/>
</dbReference>
<sequence length="34" mass="3942">MSIIKTILEWHSGSVLFESEEKVGTTFYIKIPKE</sequence>
<reference evidence="2" key="1">
    <citation type="submission" date="2018-08" db="EMBL/GenBank/DDBJ databases">
        <authorList>
            <person name="Liu Z.-W."/>
            <person name="Du Z.-J."/>
        </authorList>
    </citation>
    <scope>NUCLEOTIDE SEQUENCE [LARGE SCALE GENOMIC DNA]</scope>
    <source>
        <strain evidence="2">H4X</strain>
    </source>
</reference>
<name>A0A3D8L173_9BACT</name>
<gene>
    <name evidence="1" type="ORF">DXT99_25215</name>
</gene>
<evidence type="ECO:0000313" key="1">
    <source>
        <dbReference type="EMBL" id="RDV11116.1"/>
    </source>
</evidence>
<dbReference type="EMBL" id="QRGR01000045">
    <property type="protein sequence ID" value="RDV11116.1"/>
    <property type="molecule type" value="Genomic_DNA"/>
</dbReference>
<dbReference type="OrthoDB" id="9757990at2"/>
<dbReference type="Proteomes" id="UP000256708">
    <property type="component" value="Unassembled WGS sequence"/>
</dbReference>
<dbReference type="SUPFAM" id="SSF55874">
    <property type="entry name" value="ATPase domain of HSP90 chaperone/DNA topoisomerase II/histidine kinase"/>
    <property type="match status" value="1"/>
</dbReference>
<organism evidence="1 2">
    <name type="scientific">Pontibacter diazotrophicus</name>
    <dbReference type="NCBI Taxonomy" id="1400979"/>
    <lineage>
        <taxon>Bacteria</taxon>
        <taxon>Pseudomonadati</taxon>
        <taxon>Bacteroidota</taxon>
        <taxon>Cytophagia</taxon>
        <taxon>Cytophagales</taxon>
        <taxon>Hymenobacteraceae</taxon>
        <taxon>Pontibacter</taxon>
    </lineage>
</organism>
<proteinExistence type="predicted"/>
<comment type="caution">
    <text evidence="1">The sequence shown here is derived from an EMBL/GenBank/DDBJ whole genome shotgun (WGS) entry which is preliminary data.</text>
</comment>